<dbReference type="PANTHER" id="PTHR10314">
    <property type="entry name" value="CYSTATHIONINE BETA-SYNTHASE"/>
    <property type="match status" value="1"/>
</dbReference>
<sequence>MLTAIGNTPLVKLKLNEQSKSEVFAKLELLNPFGMKDRVAKNIILRAKEKGILRPSEPIIESSSGTMACGVALVGKALGHEVHIVTDPRIDEITYAKLSSLGCKVHIVKEMNTKGWQGARLKKLYSLLEEYPTAFWLRQYDNPDNPLAYHDLVEEVMRELNGVDILVASVGSGGSISGTAKALKKYNKNLKVVAVDATGSVIFGQPDRPERLQSGIGNSLVAKNVDFAVIDEVHWLNDEESFLATLQLAKEEQIFAGNSSGSVYAVARWLSTQMDSGMKILSIFPDRGDRYFNTIYHKSFRTEKGIRDEKGLRSPVRIPRSSIATSWSYTSLRGMDDHKTEKTTAY</sequence>
<dbReference type="InterPro" id="IPR050214">
    <property type="entry name" value="Cys_Synth/Cystath_Beta-Synth"/>
</dbReference>
<dbReference type="Proteomes" id="UP000503088">
    <property type="component" value="Chromosome"/>
</dbReference>
<evidence type="ECO:0000313" key="5">
    <source>
        <dbReference type="Proteomes" id="UP000503088"/>
    </source>
</evidence>
<keyword evidence="2" id="KW-0663">Pyridoxal phosphate</keyword>
<dbReference type="Pfam" id="PF00291">
    <property type="entry name" value="PALP"/>
    <property type="match status" value="1"/>
</dbReference>
<dbReference type="CDD" id="cd01561">
    <property type="entry name" value="CBS_like"/>
    <property type="match status" value="1"/>
</dbReference>
<protein>
    <submittedName>
        <fullName evidence="4">Cysteine synthase family protein</fullName>
    </submittedName>
</protein>
<name>A0A7D3Y776_9BACL</name>
<evidence type="ECO:0000256" key="1">
    <source>
        <dbReference type="ARBA" id="ARBA00001933"/>
    </source>
</evidence>
<dbReference type="GO" id="GO:1901605">
    <property type="term" value="P:alpha-amino acid metabolic process"/>
    <property type="evidence" value="ECO:0007669"/>
    <property type="project" value="UniProtKB-ARBA"/>
</dbReference>
<evidence type="ECO:0000259" key="3">
    <source>
        <dbReference type="Pfam" id="PF00291"/>
    </source>
</evidence>
<feature type="domain" description="Tryptophan synthase beta chain-like PALP" evidence="3">
    <location>
        <begin position="3"/>
        <end position="286"/>
    </location>
</feature>
<accession>A0A7D3Y776</accession>
<dbReference type="AlphaFoldDB" id="A0A7D3Y776"/>
<reference evidence="4 5" key="1">
    <citation type="submission" date="2020-01" db="EMBL/GenBank/DDBJ databases">
        <authorList>
            <person name="Gulvik C.A."/>
            <person name="Batra D.G."/>
        </authorList>
    </citation>
    <scope>NUCLEOTIDE SEQUENCE [LARGE SCALE GENOMIC DNA]</scope>
    <source>
        <strain evidence="4 5">W9323</strain>
    </source>
</reference>
<dbReference type="EMBL" id="CP048104">
    <property type="protein sequence ID" value="QKG85985.1"/>
    <property type="molecule type" value="Genomic_DNA"/>
</dbReference>
<dbReference type="InterPro" id="IPR036052">
    <property type="entry name" value="TrpB-like_PALP_sf"/>
</dbReference>
<dbReference type="InterPro" id="IPR001926">
    <property type="entry name" value="TrpB-like_PALP"/>
</dbReference>
<comment type="cofactor">
    <cofactor evidence="1">
        <name>pyridoxal 5'-phosphate</name>
        <dbReference type="ChEBI" id="CHEBI:597326"/>
    </cofactor>
</comment>
<dbReference type="Gene3D" id="3.40.50.1100">
    <property type="match status" value="2"/>
</dbReference>
<organism evidence="4 5">
    <name type="scientific">Kroppenstedtia pulmonis</name>
    <dbReference type="NCBI Taxonomy" id="1380685"/>
    <lineage>
        <taxon>Bacteria</taxon>
        <taxon>Bacillati</taxon>
        <taxon>Bacillota</taxon>
        <taxon>Bacilli</taxon>
        <taxon>Bacillales</taxon>
        <taxon>Thermoactinomycetaceae</taxon>
        <taxon>Kroppenstedtia</taxon>
    </lineage>
</organism>
<keyword evidence="5" id="KW-1185">Reference proteome</keyword>
<dbReference type="SUPFAM" id="SSF53686">
    <property type="entry name" value="Tryptophan synthase beta subunit-like PLP-dependent enzymes"/>
    <property type="match status" value="1"/>
</dbReference>
<dbReference type="KEGG" id="kpul:GXN76_09110"/>
<evidence type="ECO:0000256" key="2">
    <source>
        <dbReference type="ARBA" id="ARBA00022898"/>
    </source>
</evidence>
<gene>
    <name evidence="4" type="ORF">GXN76_09110</name>
</gene>
<proteinExistence type="predicted"/>
<evidence type="ECO:0000313" key="4">
    <source>
        <dbReference type="EMBL" id="QKG85985.1"/>
    </source>
</evidence>
<dbReference type="RefSeq" id="WP_173225453.1">
    <property type="nucleotide sequence ID" value="NZ_CP048104.1"/>
</dbReference>